<keyword evidence="1" id="KW-1133">Transmembrane helix</keyword>
<dbReference type="AlphaFoldDB" id="A0A9X2FPT3"/>
<sequence>MQYYSMTEVVLLFSFYSCVGWIWETVYCSIQDHKFAYRGFLMGPYCPVYGFAITVVLILTLPFRTNLIALFFMGGIVATIFEYVAGWFLERWFHLKLWDYSNYWGNLNGRVAPIISLFWSCGVVIITKIVDPYVEYVIQLIVTKTGSALAVIVIFIMGSDAIWTITDMAAFRKSFSRWEKQINIEREKLHTNAQFEVEQKFSQLEEQREEIRNRVEKWHIIFAENIHKYGLKQFNFNQRRMLRNYSHVKLLGAPHVTEIKKIATKFRNIK</sequence>
<protein>
    <submittedName>
        <fullName evidence="2">ABC transporter permease</fullName>
    </submittedName>
</protein>
<organism evidence="2 3">
    <name type="scientific">Ligilactobacillus ubinensis</name>
    <dbReference type="NCBI Taxonomy" id="2876789"/>
    <lineage>
        <taxon>Bacteria</taxon>
        <taxon>Bacillati</taxon>
        <taxon>Bacillota</taxon>
        <taxon>Bacilli</taxon>
        <taxon>Lactobacillales</taxon>
        <taxon>Lactobacillaceae</taxon>
        <taxon>Ligilactobacillus</taxon>
    </lineage>
</organism>
<name>A0A9X2FPT3_9LACO</name>
<accession>A0A9X2FPT3</accession>
<feature type="transmembrane region" description="Helical" evidence="1">
    <location>
        <begin position="110"/>
        <end position="130"/>
    </location>
</feature>
<keyword evidence="3" id="KW-1185">Reference proteome</keyword>
<feature type="transmembrane region" description="Helical" evidence="1">
    <location>
        <begin position="136"/>
        <end position="163"/>
    </location>
</feature>
<comment type="caution">
    <text evidence="2">The sequence shown here is derived from an EMBL/GenBank/DDBJ whole genome shotgun (WGS) entry which is preliminary data.</text>
</comment>
<feature type="transmembrane region" description="Helical" evidence="1">
    <location>
        <begin position="67"/>
        <end position="89"/>
    </location>
</feature>
<dbReference type="InterPro" id="IPR010540">
    <property type="entry name" value="CmpB_TMEM229"/>
</dbReference>
<evidence type="ECO:0000256" key="1">
    <source>
        <dbReference type="SAM" id="Phobius"/>
    </source>
</evidence>
<evidence type="ECO:0000313" key="2">
    <source>
        <dbReference type="EMBL" id="MCP0887736.1"/>
    </source>
</evidence>
<evidence type="ECO:0000313" key="3">
    <source>
        <dbReference type="Proteomes" id="UP001139006"/>
    </source>
</evidence>
<dbReference type="EMBL" id="JAIULA010000024">
    <property type="protein sequence ID" value="MCP0887736.1"/>
    <property type="molecule type" value="Genomic_DNA"/>
</dbReference>
<keyword evidence="1" id="KW-0472">Membrane</keyword>
<feature type="transmembrane region" description="Helical" evidence="1">
    <location>
        <begin position="35"/>
        <end position="61"/>
    </location>
</feature>
<reference evidence="2 3" key="1">
    <citation type="journal article" date="2023" name="Int. J. Syst. Evol. Microbiol.">
        <title>Ligilactobacillus ubinensis sp. nov., a novel species isolated from the wild ferment of a durian fruit (Durio zibethinus).</title>
        <authorList>
            <person name="Heng Y.C."/>
            <person name="Menon N."/>
            <person name="Chen B."/>
            <person name="Loo B.Z.L."/>
            <person name="Wong G.W.J."/>
            <person name="Lim A.C.H."/>
            <person name="Silvaraju S."/>
            <person name="Kittelmann S."/>
        </authorList>
    </citation>
    <scope>NUCLEOTIDE SEQUENCE [LARGE SCALE GENOMIC DNA]</scope>
    <source>
        <strain evidence="2 3">WILCCON 0076</strain>
    </source>
</reference>
<gene>
    <name evidence="2" type="ORF">LB941_10370</name>
</gene>
<feature type="transmembrane region" description="Helical" evidence="1">
    <location>
        <begin position="6"/>
        <end position="23"/>
    </location>
</feature>
<proteinExistence type="predicted"/>
<dbReference type="Proteomes" id="UP001139006">
    <property type="component" value="Unassembled WGS sequence"/>
</dbReference>
<dbReference type="Pfam" id="PF06541">
    <property type="entry name" value="ABC_trans_CmpB"/>
    <property type="match status" value="1"/>
</dbReference>
<keyword evidence="1" id="KW-0812">Transmembrane</keyword>
<dbReference type="RefSeq" id="WP_253361899.1">
    <property type="nucleotide sequence ID" value="NZ_JAIULA010000024.1"/>
</dbReference>